<dbReference type="Pfam" id="PF01547">
    <property type="entry name" value="SBP_bac_1"/>
    <property type="match status" value="1"/>
</dbReference>
<keyword evidence="2 7" id="KW-0732">Signal</keyword>
<feature type="signal peptide" evidence="7">
    <location>
        <begin position="1"/>
        <end position="23"/>
    </location>
</feature>
<evidence type="ECO:0000313" key="8">
    <source>
        <dbReference type="EMBL" id="MFD0869883.1"/>
    </source>
</evidence>
<dbReference type="Gene3D" id="3.40.190.10">
    <property type="entry name" value="Periplasmic binding protein-like II"/>
    <property type="match status" value="2"/>
</dbReference>
<evidence type="ECO:0000256" key="7">
    <source>
        <dbReference type="SAM" id="SignalP"/>
    </source>
</evidence>
<gene>
    <name evidence="8" type="ORF">ACFQ03_12045</name>
</gene>
<organism evidence="8 9">
    <name type="scientific">Paenibacillus residui</name>
    <dbReference type="NCBI Taxonomy" id="629724"/>
    <lineage>
        <taxon>Bacteria</taxon>
        <taxon>Bacillati</taxon>
        <taxon>Bacillota</taxon>
        <taxon>Bacilli</taxon>
        <taxon>Bacillales</taxon>
        <taxon>Paenibacillaceae</taxon>
        <taxon>Paenibacillus</taxon>
    </lineage>
</organism>
<evidence type="ECO:0000256" key="1">
    <source>
        <dbReference type="ARBA" id="ARBA00022475"/>
    </source>
</evidence>
<dbReference type="InterPro" id="IPR050490">
    <property type="entry name" value="Bact_solute-bd_prot1"/>
</dbReference>
<evidence type="ECO:0000256" key="6">
    <source>
        <dbReference type="SAM" id="MobiDB-lite"/>
    </source>
</evidence>
<dbReference type="SUPFAM" id="SSF53850">
    <property type="entry name" value="Periplasmic binding protein-like II"/>
    <property type="match status" value="1"/>
</dbReference>
<evidence type="ECO:0000256" key="4">
    <source>
        <dbReference type="ARBA" id="ARBA00023139"/>
    </source>
</evidence>
<dbReference type="PANTHER" id="PTHR43649:SF33">
    <property type="entry name" value="POLYGALACTURONAN_RHAMNOGALACTURONAN-BINDING PROTEIN YTCQ"/>
    <property type="match status" value="1"/>
</dbReference>
<feature type="compositionally biased region" description="Basic and acidic residues" evidence="6">
    <location>
        <begin position="41"/>
        <end position="53"/>
    </location>
</feature>
<keyword evidence="4" id="KW-0564">Palmitate</keyword>
<keyword evidence="3" id="KW-0472">Membrane</keyword>
<reference evidence="9" key="1">
    <citation type="journal article" date="2019" name="Int. J. Syst. Evol. Microbiol.">
        <title>The Global Catalogue of Microorganisms (GCM) 10K type strain sequencing project: providing services to taxonomists for standard genome sequencing and annotation.</title>
        <authorList>
            <consortium name="The Broad Institute Genomics Platform"/>
            <consortium name="The Broad Institute Genome Sequencing Center for Infectious Disease"/>
            <person name="Wu L."/>
            <person name="Ma J."/>
        </authorList>
    </citation>
    <scope>NUCLEOTIDE SEQUENCE [LARGE SCALE GENOMIC DNA]</scope>
    <source>
        <strain evidence="9">CCUG 57263</strain>
    </source>
</reference>
<sequence length="514" mass="57790">MVAKKRYAALAASMLLLTGAVLGCSAGKESNNAGSSPSGAPKKEETRTENKEPVKITVAMEGSGKPAPQDDFIKKALDEKLNIDLQMTMIQGFNDYMNQIKVRTAAGNYPDIMHLDLVTLNDFAQKGLLLDLTPYLDSKLQTAKDFMGESLLKKGMVNGKYYAITRIADVAFTSFWIRQDWLDHLKLEMPTNLEDLYEVAKAFTENDPDGNGKKDTYGFTGTELGTFAPIFGAFGTAGPGTTFLKDGKVVNSFYDPGMEEALAYIKRLISENLVDPQIMTNKGTMARDQAFQGKAGIIWSGWTDMGKVEFVEQYKTINPKAEWVQMGPPEGPYGQYDTAFDAEKPSRLFALPKTLEKQPDKLEKIFELLNYISSKEGNRLVMYGIEGRHYNVENGKIVLTEAMAKEGNYFHYYQMTGRPNEEYLPTKFPTEEKFIEYALKLPRLQSIDSNLLPPAGYNAADADRYAKEELAKFLYNKRPLEEYPDFIKTLESSFKYKLFVEQAEKRAKELGLVQ</sequence>
<protein>
    <submittedName>
        <fullName evidence="8">Extracellular solute-binding protein</fullName>
    </submittedName>
</protein>
<proteinExistence type="predicted"/>
<evidence type="ECO:0000256" key="5">
    <source>
        <dbReference type="ARBA" id="ARBA00023288"/>
    </source>
</evidence>
<accession>A0ABW3DC75</accession>
<comment type="caution">
    <text evidence="8">The sequence shown here is derived from an EMBL/GenBank/DDBJ whole genome shotgun (WGS) entry which is preliminary data.</text>
</comment>
<dbReference type="InterPro" id="IPR006059">
    <property type="entry name" value="SBP"/>
</dbReference>
<evidence type="ECO:0000256" key="3">
    <source>
        <dbReference type="ARBA" id="ARBA00023136"/>
    </source>
</evidence>
<evidence type="ECO:0000313" key="9">
    <source>
        <dbReference type="Proteomes" id="UP001597120"/>
    </source>
</evidence>
<dbReference type="EMBL" id="JBHTIU010000039">
    <property type="protein sequence ID" value="MFD0869883.1"/>
    <property type="molecule type" value="Genomic_DNA"/>
</dbReference>
<feature type="region of interest" description="Disordered" evidence="6">
    <location>
        <begin position="27"/>
        <end position="53"/>
    </location>
</feature>
<feature type="chain" id="PRO_5045968410" evidence="7">
    <location>
        <begin position="24"/>
        <end position="514"/>
    </location>
</feature>
<keyword evidence="5" id="KW-0449">Lipoprotein</keyword>
<dbReference type="Proteomes" id="UP001597120">
    <property type="component" value="Unassembled WGS sequence"/>
</dbReference>
<dbReference type="PANTHER" id="PTHR43649">
    <property type="entry name" value="ARABINOSE-BINDING PROTEIN-RELATED"/>
    <property type="match status" value="1"/>
</dbReference>
<name>A0ABW3DC75_9BACL</name>
<keyword evidence="1" id="KW-1003">Cell membrane</keyword>
<keyword evidence="9" id="KW-1185">Reference proteome</keyword>
<dbReference type="PROSITE" id="PS51257">
    <property type="entry name" value="PROKAR_LIPOPROTEIN"/>
    <property type="match status" value="1"/>
</dbReference>
<dbReference type="RefSeq" id="WP_379288345.1">
    <property type="nucleotide sequence ID" value="NZ_JBHTIU010000039.1"/>
</dbReference>
<feature type="compositionally biased region" description="Polar residues" evidence="6">
    <location>
        <begin position="28"/>
        <end position="38"/>
    </location>
</feature>
<evidence type="ECO:0000256" key="2">
    <source>
        <dbReference type="ARBA" id="ARBA00022729"/>
    </source>
</evidence>